<dbReference type="AlphaFoldDB" id="M5U7H6"/>
<keyword evidence="6" id="KW-0969">Cilium</keyword>
<protein>
    <submittedName>
        <fullName evidence="6">Flagellar hook-length control protein</fullName>
    </submittedName>
</protein>
<keyword evidence="6" id="KW-0966">Cell projection</keyword>
<dbReference type="InterPro" id="IPR001635">
    <property type="entry name" value="Flag_hook_Flik"/>
</dbReference>
<comment type="caution">
    <text evidence="6">The sequence shown here is derived from an EMBL/GenBank/DDBJ whole genome shotgun (WGS) entry which is preliminary data.</text>
</comment>
<dbReference type="EMBL" id="ANOH01000095">
    <property type="protein sequence ID" value="EMI57395.1"/>
    <property type="molecule type" value="Genomic_DNA"/>
</dbReference>
<evidence type="ECO:0000259" key="5">
    <source>
        <dbReference type="Pfam" id="PF02120"/>
    </source>
</evidence>
<feature type="compositionally biased region" description="Low complexity" evidence="4">
    <location>
        <begin position="319"/>
        <end position="401"/>
    </location>
</feature>
<dbReference type="InterPro" id="IPR038610">
    <property type="entry name" value="FliK-like_C_sf"/>
</dbReference>
<feature type="compositionally biased region" description="Basic and acidic residues" evidence="4">
    <location>
        <begin position="247"/>
        <end position="258"/>
    </location>
</feature>
<keyword evidence="3" id="KW-1005">Bacterial flagellum biogenesis</keyword>
<dbReference type="GO" id="GO:0044780">
    <property type="term" value="P:bacterial-type flagellum assembly"/>
    <property type="evidence" value="ECO:0007669"/>
    <property type="project" value="InterPro"/>
</dbReference>
<gene>
    <name evidence="6" type="ORF">RSSM_01236</name>
</gene>
<sequence length="578" mass="59151">MTSNQTSSVSQSASRTSGTLAPTRNDSAINSLRRRFSAANLGEDKSAAGLGDPFAEIFASIAAAETPVPEPTQTVDSQETDESTVETQNESEDHSDDDAQRTDEAQSIVAANDALLVDGAENPEAEESEAVALVESETIDEALGDAEGETEASQQVDLSQDGEESESEAPVVVAETQSDEAEAVVDSEWAAASTDDQSRRRSDANTAEDIEIESEAVASDELEQVAAKSTRETESADAEPDGDTESAVDHGEPGESKVERRRYTKRSEQPTNQDSQQETGAEEPSMVAGDPAKRDASSQTSRTGAGSRSGGIDISGMTPTASGGAAPAGAAAAAAVSAVTSGAGAASAGRAAGGASSIQSVTGASSGAGDGSASADGSAPTSGANDASQRSGREGSSAAAAKGNTGHDTSSAVQRAKLVQRVSRGFQHLGSSGGQIRMKLAPEHLGSVQLQMKVQNGELSGTMVTQSDAAAQMLREQLPDLRAALENQGIKLQRIDIETDSSADAMKREADGQTGDQPSGQGSQQFTDGQAFAGGRHRSGWSDVTATPRNTPSEKNTPKPPALARVATTTPGRVDLQV</sequence>
<dbReference type="PATRIC" id="fig|1263870.3.peg.1336"/>
<dbReference type="OrthoDB" id="292717at2"/>
<feature type="compositionally biased region" description="Polar residues" evidence="4">
    <location>
        <begin position="542"/>
        <end position="555"/>
    </location>
</feature>
<evidence type="ECO:0000313" key="6">
    <source>
        <dbReference type="EMBL" id="EMI57395.1"/>
    </source>
</evidence>
<feature type="compositionally biased region" description="Low complexity" evidence="4">
    <location>
        <begin position="1"/>
        <end position="19"/>
    </location>
</feature>
<dbReference type="InterPro" id="IPR021136">
    <property type="entry name" value="Flagellar_hook_control-like_C"/>
</dbReference>
<feature type="compositionally biased region" description="Low complexity" evidence="4">
    <location>
        <begin position="297"/>
        <end position="306"/>
    </location>
</feature>
<dbReference type="Proteomes" id="UP000011885">
    <property type="component" value="Unassembled WGS sequence"/>
</dbReference>
<feature type="compositionally biased region" description="Acidic residues" evidence="4">
    <location>
        <begin position="78"/>
        <end position="96"/>
    </location>
</feature>
<proteinExistence type="inferred from homology"/>
<dbReference type="GO" id="GO:0009424">
    <property type="term" value="C:bacterial-type flagellum hook"/>
    <property type="evidence" value="ECO:0007669"/>
    <property type="project" value="InterPro"/>
</dbReference>
<feature type="compositionally biased region" description="Acidic residues" evidence="4">
    <location>
        <begin position="206"/>
        <end position="223"/>
    </location>
</feature>
<evidence type="ECO:0000256" key="1">
    <source>
        <dbReference type="ARBA" id="ARBA00003944"/>
    </source>
</evidence>
<feature type="compositionally biased region" description="Acidic residues" evidence="4">
    <location>
        <begin position="137"/>
        <end position="150"/>
    </location>
</feature>
<feature type="region of interest" description="Disordered" evidence="4">
    <location>
        <begin position="494"/>
        <end position="578"/>
    </location>
</feature>
<comment type="similarity">
    <text evidence="2">Belongs to the FliK family.</text>
</comment>
<dbReference type="PRINTS" id="PR01007">
    <property type="entry name" value="FLGHOOKFLIK"/>
</dbReference>
<dbReference type="CDD" id="cd17470">
    <property type="entry name" value="T3SS_Flik_C"/>
    <property type="match status" value="1"/>
</dbReference>
<feature type="domain" description="Flagellar hook-length control protein-like C-terminal" evidence="5">
    <location>
        <begin position="427"/>
        <end position="502"/>
    </location>
</feature>
<accession>M5U7H6</accession>
<evidence type="ECO:0000256" key="2">
    <source>
        <dbReference type="ARBA" id="ARBA00009149"/>
    </source>
</evidence>
<feature type="compositionally biased region" description="Polar residues" evidence="4">
    <location>
        <begin position="269"/>
        <end position="279"/>
    </location>
</feature>
<feature type="compositionally biased region" description="Polar residues" evidence="4">
    <location>
        <begin position="20"/>
        <end position="30"/>
    </location>
</feature>
<feature type="compositionally biased region" description="Polar residues" evidence="4">
    <location>
        <begin position="514"/>
        <end position="528"/>
    </location>
</feature>
<reference evidence="6 7" key="1">
    <citation type="journal article" date="2013" name="Mar. Genomics">
        <title>Expression of sulfatases in Rhodopirellula baltica and the diversity of sulfatases in the genus Rhodopirellula.</title>
        <authorList>
            <person name="Wegner C.E."/>
            <person name="Richter-Heitmann T."/>
            <person name="Klindworth A."/>
            <person name="Klockow C."/>
            <person name="Richter M."/>
            <person name="Achstetter T."/>
            <person name="Glockner F.O."/>
            <person name="Harder J."/>
        </authorList>
    </citation>
    <scope>NUCLEOTIDE SEQUENCE [LARGE SCALE GENOMIC DNA]</scope>
    <source>
        <strain evidence="6 7">SM41</strain>
    </source>
</reference>
<keyword evidence="6" id="KW-0282">Flagellum</keyword>
<organism evidence="6 7">
    <name type="scientific">Rhodopirellula sallentina SM41</name>
    <dbReference type="NCBI Taxonomy" id="1263870"/>
    <lineage>
        <taxon>Bacteria</taxon>
        <taxon>Pseudomonadati</taxon>
        <taxon>Planctomycetota</taxon>
        <taxon>Planctomycetia</taxon>
        <taxon>Pirellulales</taxon>
        <taxon>Pirellulaceae</taxon>
        <taxon>Rhodopirellula</taxon>
    </lineage>
</organism>
<evidence type="ECO:0000256" key="4">
    <source>
        <dbReference type="SAM" id="MobiDB-lite"/>
    </source>
</evidence>
<name>M5U7H6_9BACT</name>
<comment type="function">
    <text evidence="1">Controls the length of the flagellar hook.</text>
</comment>
<evidence type="ECO:0000256" key="3">
    <source>
        <dbReference type="ARBA" id="ARBA00022795"/>
    </source>
</evidence>
<dbReference type="Gene3D" id="3.30.750.140">
    <property type="match status" value="1"/>
</dbReference>
<feature type="region of interest" description="Disordered" evidence="4">
    <location>
        <begin position="1"/>
        <end position="30"/>
    </location>
</feature>
<keyword evidence="7" id="KW-1185">Reference proteome</keyword>
<feature type="region of interest" description="Disordered" evidence="4">
    <location>
        <begin position="61"/>
        <end position="413"/>
    </location>
</feature>
<feature type="compositionally biased region" description="Acidic residues" evidence="4">
    <location>
        <begin position="235"/>
        <end position="246"/>
    </location>
</feature>
<evidence type="ECO:0000313" key="7">
    <source>
        <dbReference type="Proteomes" id="UP000011885"/>
    </source>
</evidence>
<dbReference type="Pfam" id="PF02120">
    <property type="entry name" value="Flg_hook"/>
    <property type="match status" value="1"/>
</dbReference>
<dbReference type="RefSeq" id="WP_008675471.1">
    <property type="nucleotide sequence ID" value="NZ_ANOH01000095.1"/>
</dbReference>